<dbReference type="OrthoDB" id="1492512at2"/>
<dbReference type="Proteomes" id="UP000254924">
    <property type="component" value="Unassembled WGS sequence"/>
</dbReference>
<evidence type="ECO:0000259" key="1">
    <source>
        <dbReference type="PROSITE" id="PS50011"/>
    </source>
</evidence>
<dbReference type="Gene3D" id="1.50.10.20">
    <property type="match status" value="1"/>
</dbReference>
<feature type="domain" description="Protein kinase" evidence="1">
    <location>
        <begin position="190"/>
        <end position="562"/>
    </location>
</feature>
<name>A0A380KFC2_9STRE</name>
<dbReference type="AlphaFoldDB" id="A0A380KFC2"/>
<dbReference type="SUPFAM" id="SSF158745">
    <property type="entry name" value="LanC-like"/>
    <property type="match status" value="1"/>
</dbReference>
<dbReference type="InterPro" id="IPR011009">
    <property type="entry name" value="Kinase-like_dom_sf"/>
</dbReference>
<gene>
    <name evidence="2" type="primary">spkD</name>
    <name evidence="2" type="ORF">NCTC12224_02610</name>
</gene>
<dbReference type="SUPFAM" id="SSF56112">
    <property type="entry name" value="Protein kinase-like (PK-like)"/>
    <property type="match status" value="1"/>
</dbReference>
<protein>
    <submittedName>
        <fullName evidence="2">Protein kinase</fullName>
        <ecNumber evidence="2">2.7.11.1</ecNumber>
    </submittedName>
</protein>
<keyword evidence="3" id="KW-1185">Reference proteome</keyword>
<keyword evidence="2" id="KW-0808">Transferase</keyword>
<organism evidence="2 3">
    <name type="scientific">Streptococcus hyointestinalis</name>
    <dbReference type="NCBI Taxonomy" id="1337"/>
    <lineage>
        <taxon>Bacteria</taxon>
        <taxon>Bacillati</taxon>
        <taxon>Bacillota</taxon>
        <taxon>Bacilli</taxon>
        <taxon>Lactobacillales</taxon>
        <taxon>Streptococcaceae</taxon>
        <taxon>Streptococcus</taxon>
    </lineage>
</organism>
<evidence type="ECO:0000313" key="2">
    <source>
        <dbReference type="EMBL" id="SUN63743.1"/>
    </source>
</evidence>
<accession>A0A380KFC2</accession>
<dbReference type="GO" id="GO:0005524">
    <property type="term" value="F:ATP binding"/>
    <property type="evidence" value="ECO:0007669"/>
    <property type="project" value="InterPro"/>
</dbReference>
<dbReference type="EC" id="2.7.11.1" evidence="2"/>
<dbReference type="InterPro" id="IPR057929">
    <property type="entry name" value="RamC_N"/>
</dbReference>
<dbReference type="EMBL" id="UHFN01000007">
    <property type="protein sequence ID" value="SUN63743.1"/>
    <property type="molecule type" value="Genomic_DNA"/>
</dbReference>
<sequence length="737" mass="85573">MFYYENDYLLSAESPKCEDVRDEFFRYIIFDRERRQGWKIHISCTIENHLMIINIVGDYLLMNKISFKYIDKLNSLYYLLSGDAPYGQAGKFITIYPKSDKQFRNIIEDLYPKLDGYQGVYIISDKQFKDSVIYYRFGLFENDGIPYLIDNEGYFVKDERDYFCVPKFENDPFDNFSEADIAYSTLGVTVFPLDIIHTSSSGNVYHSIYEDEVVILKEARRYILGVYGDSIGELQNEINIISFLNNHGIVVPRLLLTFYEEGNFFGVFEEIQGQSLDFFRAINQKIEDTKKIFANLIELLDKIHQVGVVINDISPANFIIKSDLEPVIVDFGSSYFVKDGLKDNIKGATPTFYDESVKDLVPFNSDFHKLGYVLLNYLLPINSVNNYDPTGNTLLAQFKIFAEYNELGYFYEIIILLIRQPLDWKTKLSKLIDRGFSRNTSFVKPRYFKELEYRKKNYEKQTLPDVTLGNRLVYTFSKLLVDEIQTYFKSVIRMSNEDIKHWICGYPDLSIKSGVLGLGLLCIFTDGSLMSDELVNLVEKRMSESDVKEDSLFEGKLGHCLFYLIRYVNTNDDFYLKKCSSLLEEVNKNIKYDDGEYCFIMDYSENISSPYLCDGLSGLVFIALELYKLINDHNYRYRLENEIIKPYCETLRKIKWCKNSGLFFGGLGIGMVLSEVSKVFDDKMMYQDAIELIYNMVQFDVYENGLYVPLSNDKTTSSLRFSDGALGNLFVLNIIGV</sequence>
<proteinExistence type="predicted"/>
<dbReference type="InterPro" id="IPR000719">
    <property type="entry name" value="Prot_kinase_dom"/>
</dbReference>
<keyword evidence="2" id="KW-0418">Kinase</keyword>
<reference evidence="2 3" key="1">
    <citation type="submission" date="2018-06" db="EMBL/GenBank/DDBJ databases">
        <authorList>
            <consortium name="Pathogen Informatics"/>
            <person name="Doyle S."/>
        </authorList>
    </citation>
    <scope>NUCLEOTIDE SEQUENCE [LARGE SCALE GENOMIC DNA]</scope>
    <source>
        <strain evidence="2 3">NCTC12224</strain>
    </source>
</reference>
<evidence type="ECO:0000313" key="3">
    <source>
        <dbReference type="Proteomes" id="UP000254924"/>
    </source>
</evidence>
<dbReference type="Pfam" id="PF00069">
    <property type="entry name" value="Pkinase"/>
    <property type="match status" value="1"/>
</dbReference>
<dbReference type="PROSITE" id="PS50011">
    <property type="entry name" value="PROTEIN_KINASE_DOM"/>
    <property type="match status" value="1"/>
</dbReference>
<dbReference type="PANTHER" id="PTHR44167:SF24">
    <property type="entry name" value="SERINE_THREONINE-PROTEIN KINASE CHK2"/>
    <property type="match status" value="1"/>
</dbReference>
<dbReference type="GO" id="GO:0004674">
    <property type="term" value="F:protein serine/threonine kinase activity"/>
    <property type="evidence" value="ECO:0007669"/>
    <property type="project" value="UniProtKB-EC"/>
</dbReference>
<dbReference type="Pfam" id="PF25816">
    <property type="entry name" value="RamC_N"/>
    <property type="match status" value="1"/>
</dbReference>
<dbReference type="Gene3D" id="1.10.510.10">
    <property type="entry name" value="Transferase(Phosphotransferase) domain 1"/>
    <property type="match status" value="1"/>
</dbReference>
<dbReference type="SMART" id="SM00220">
    <property type="entry name" value="S_TKc"/>
    <property type="match status" value="1"/>
</dbReference>
<dbReference type="PANTHER" id="PTHR44167">
    <property type="entry name" value="OVARIAN-SPECIFIC SERINE/THREONINE-PROTEIN KINASE LOK-RELATED"/>
    <property type="match status" value="1"/>
</dbReference>